<dbReference type="PANTHER" id="PTHR47170:SF2">
    <property type="entry name" value="MALONYL-COA:ACP TRANSACYLASE (MAT) DOMAIN-CONTAINING PROTEIN"/>
    <property type="match status" value="1"/>
</dbReference>
<evidence type="ECO:0000259" key="2">
    <source>
        <dbReference type="SMART" id="SM00827"/>
    </source>
</evidence>
<protein>
    <submittedName>
        <fullName evidence="4">Malonyl-CoA-acyl carrier protein transacylase, mitochondrial</fullName>
    </submittedName>
</protein>
<accession>A0ABM0JCI3</accession>
<dbReference type="RefSeq" id="XP_005090549.3">
    <property type="nucleotide sequence ID" value="XM_005090492.3"/>
</dbReference>
<keyword evidence="3" id="KW-1185">Reference proteome</keyword>
<feature type="compositionally biased region" description="Basic and acidic residues" evidence="1">
    <location>
        <begin position="202"/>
        <end position="215"/>
    </location>
</feature>
<name>A0ABM0JCI3_APLCA</name>
<dbReference type="InterPro" id="IPR052760">
    <property type="entry name" value="Mitochondrial_malonyltrans"/>
</dbReference>
<dbReference type="Proteomes" id="UP000694888">
    <property type="component" value="Unplaced"/>
</dbReference>
<dbReference type="SMART" id="SM00827">
    <property type="entry name" value="PKS_AT"/>
    <property type="match status" value="1"/>
</dbReference>
<dbReference type="SUPFAM" id="SSF52151">
    <property type="entry name" value="FabD/lysophospholipase-like"/>
    <property type="match status" value="1"/>
</dbReference>
<dbReference type="Gene3D" id="3.30.70.250">
    <property type="entry name" value="Malonyl-CoA ACP transacylase, ACP-binding"/>
    <property type="match status" value="1"/>
</dbReference>
<feature type="region of interest" description="Disordered" evidence="1">
    <location>
        <begin position="201"/>
        <end position="223"/>
    </location>
</feature>
<gene>
    <name evidence="4" type="primary">LOC101848401</name>
</gene>
<dbReference type="GeneID" id="101848401"/>
<reference evidence="4" key="1">
    <citation type="submission" date="2025-08" db="UniProtKB">
        <authorList>
            <consortium name="RefSeq"/>
        </authorList>
    </citation>
    <scope>IDENTIFICATION</scope>
</reference>
<dbReference type="Gene3D" id="3.40.366.10">
    <property type="entry name" value="Malonyl-Coenzyme A Acyl Carrier Protein, domain 2"/>
    <property type="match status" value="1"/>
</dbReference>
<evidence type="ECO:0000256" key="1">
    <source>
        <dbReference type="SAM" id="MobiDB-lite"/>
    </source>
</evidence>
<dbReference type="InterPro" id="IPR016035">
    <property type="entry name" value="Acyl_Trfase/lysoPLipase"/>
</dbReference>
<dbReference type="InterPro" id="IPR016036">
    <property type="entry name" value="Malonyl_transacylase_ACP-bd"/>
</dbReference>
<dbReference type="SUPFAM" id="SSF55048">
    <property type="entry name" value="Probable ACP-binding domain of malonyl-CoA ACP transacylase"/>
    <property type="match status" value="1"/>
</dbReference>
<sequence length="539" mass="59914">MAASVRPQYRRILGQVAVGRCNGQVSSSRSGVVKNVSLRTHFSSSRSNFADWRCRSRSSGFLSWNRWRLEKGRYNEGHNQQSTVIDRRGTVGLCPSIRLFSSSHNGDSNSGDNGDYPQDIRVLPRRLVKRLKKQGISEAEFLTKINANSKSSDMFPPPSETDFRSAAPVVDSKEELESLLKLTSVVPKFVSEADSFPSDTAKYQDWKKQNSERTSKSVPKVSPSTTSIVLFPGQGSQFIGMSKQLLHFPGVHDLFEEASSLLGYDLLEICLAGPKSELDKTIYCQPAVMITSLAAIEKLREEHPKAVENCVATAGFSVGEFSALVFSGVISFPDAVKLVKVRAEAMQRASETVSSGMLTVFLAHDSDLKGAMRMAKEYCQTRRGINEPVCNVANFLFPECKVIAGHAEALEFISTNAKEFRILRTKRLPVSGAFHTQLMASARRPLEQALQGMKIGKPKLPIYSNVTGQPYHAKTNFAHMLGEQLVKPVRWEQTMHALYQRPQGSEFPHTYEVGPGKQMGTLLKQVNLQAHKQYHDVRV</sequence>
<evidence type="ECO:0000313" key="3">
    <source>
        <dbReference type="Proteomes" id="UP000694888"/>
    </source>
</evidence>
<evidence type="ECO:0000313" key="4">
    <source>
        <dbReference type="RefSeq" id="XP_005090549.3"/>
    </source>
</evidence>
<feature type="domain" description="Malonyl-CoA:ACP transacylase (MAT)" evidence="2">
    <location>
        <begin position="230"/>
        <end position="536"/>
    </location>
</feature>
<dbReference type="PANTHER" id="PTHR47170">
    <property type="entry name" value="MALONYL-COA ACP TRANSACYLASE, ACP-BINDING"/>
    <property type="match status" value="1"/>
</dbReference>
<dbReference type="InterPro" id="IPR001227">
    <property type="entry name" value="Ac_transferase_dom_sf"/>
</dbReference>
<dbReference type="InterPro" id="IPR014043">
    <property type="entry name" value="Acyl_transferase_dom"/>
</dbReference>
<dbReference type="Pfam" id="PF00698">
    <property type="entry name" value="Acyl_transf_1"/>
    <property type="match status" value="1"/>
</dbReference>
<proteinExistence type="predicted"/>
<organism evidence="3 4">
    <name type="scientific">Aplysia californica</name>
    <name type="common">California sea hare</name>
    <dbReference type="NCBI Taxonomy" id="6500"/>
    <lineage>
        <taxon>Eukaryota</taxon>
        <taxon>Metazoa</taxon>
        <taxon>Spiralia</taxon>
        <taxon>Lophotrochozoa</taxon>
        <taxon>Mollusca</taxon>
        <taxon>Gastropoda</taxon>
        <taxon>Heterobranchia</taxon>
        <taxon>Euthyneura</taxon>
        <taxon>Tectipleura</taxon>
        <taxon>Aplysiida</taxon>
        <taxon>Aplysioidea</taxon>
        <taxon>Aplysiidae</taxon>
        <taxon>Aplysia</taxon>
    </lineage>
</organism>